<gene>
    <name evidence="3" type="ORF">SFRICE_007212</name>
</gene>
<sequence>MSNLSENYHLRECFLKRDQVPTQSLIKKTMTPALADVYFKSMNPKLKRLAGLEPSLKGGGSDWYVPPQELLNGRVVLKPVKKEVLSKLNHLGVEMFGEKVFKQRHKALEWERDKVVALSNTKWRDAINAACKEESERIAGIFKKKNNECIVKDFEYFSTLYRASMEKIESLLQEASIEVINDTREKALLEMREKYEIALKYQATTLYDEFEKKLMEEKARLKEQFIEKLGECRTEMGDKIHAIIVDKAIAVGKIRKLLYCQNLACQVYVALKEREDFAQEMKGIKRKHDKYIKAINEDAVIKDWEIHQEEEKEKHRLEFIKAWHLKVLHVLRALKEFTVFCLKTVPHSADFFINMEKLMLLQIDDALENPSADSMFYYENEEYHAPVPKPMPFYLFCDKGYRTDLDRDLCPKHSGTSEDSQLPAIIINKRCLYAACNNFEQFTTQITQYIFGNRGREDIVRDDLVYENFVPAQYTLSDQQIELKLESSIMQVLQQEITDLEMDEDETKCICIDLSANAENKMKCLCANMSKSISSTNAQASGSSLIIPSSSSSEAQSQKVSSAKMNRIRFLHETEPTWDSYLEYMKPKTCYCIRSIKKHLVDIPPYMRQSRWIPPNIPYYEVCAFETLKDLVKKAREGPPVSVEQLVESNEKNSKDVGTQCTDLEFDNVCACFSGSAVARMFAKLNLTVDPTAFASAWASKGRVVGGDISPSYMNQRTSSFARDRAFSMKNLLTEIPTLSKIKRMTLKSNNIKCYLQRDQVPTQSVIRKKMTPALAEVYFKSMTPKLKRLAGLEPSLKGGGNDWYVPPEELLKGRAVLKPVKKSVLMKLNHQGVEFIGDMIYKKHRKELEMEKEKTVLENDEKWREFVTNTYNEEWDRLARLERNMNSRLLLNDFESFTTLYRRSFSRIETLFHETSIADLNKVKADTQQEMQNIYKEKLKYQANCITDAYEKKLMEEKARLKAKFIEDVEICRTHLGHQIHDIHLDKQTATETLKHYLKQLTLACQVYVALKERDECLKERKKTEYQHRKLTTTLTDKIALQNFEIDYQKQRESALQEHISNWKKKLYLMMKKFQLFVSYSLNTVPENAEFFINLEKLMLLQLNKALEQPSNVNIFEAEEEEDTFKIPVAQPKTFYLFCDKGYKANVDHDLCPKHSGASSPTVLPAVIVNKRILYAACDNFDQFTSRIREYIQGRGGDDTIVQEDLVYENFVPVKYTPSQQLNELKLESSIMQIVQQEIHDLQKLYSTKKSESCHFCKMPTCSCTSISTASAVSKATKQNTPTIHPDQVKSIEPLNKKVTPMDKDYELSHEREPKWENFLSYIESKKCVCLKKKYVTNPLPPYMTKMKYGPPLVPDYKICPLVTLKELVKKARKEAPTKVVTEIASTKKCAGTQCDDEEYNSLCACFADDLDGTKNTDKNDIWNRETKTDLSQFAGSLSQESGLFAEARAQSLRSLSENSKLREYYLKEQKVPTQSVIRKTMTDKLADVLFKSLTPKLKVLVGLEPPMQGGGSDWIMCPKENLDKSRHVLKPISRKCLAKLHYTGILELGQQAHSAHRLARNKEKDRVIHEADIAWKTKIELAMNEYWNEKAEIWKKHNSEKILRMFHTFADIYQNSFKKIEKAFYEVVKLDVEKVQIGAQSRMKERYYTFLKNQAINLTKECDNKINKEKARLKTEFIENVGVIRTDMTKKIHDLKIDKHEIFERLRKIVECQKITCQLYVLLKEREDCLKEMEELKRKHKKRVQLLTEQDKLQDVEISVAEQKEKQQDELNSFWLNKVRRVVIHFQRVIDYCLHTLPDHADFFISMEKLMLLQISETLEDPTADSIFNTEKPEFHNPVPQPKPFYLFCDKGYKANLDHDLCPKPSGTSSLSVLPAVVINRRCLYAACDSFAKYTDEIKECIFGERKHGADMKDDTDYELFVPVTDAQMKEFQDLKLETSIMQMLQNEQTKRRSWKNYNESNSVCTCFDNMDSPTGDEDDTNEASVSSPQKNTPLSKIKQIEHEREPKLKSYLEYMSSQTCSCIKKPVVQQIPPYMRNMSEFETLELPNYEKCSVLALKRMVKKARRKRDKSFESGSSTAPSNVKDASTQYDDEEFNYLCHCLSQTNVRREDPLPLSEVDNFSRSCWSKPSIKYLRKT</sequence>
<feature type="region of interest" description="Disordered" evidence="2">
    <location>
        <begin position="2069"/>
        <end position="2089"/>
    </location>
</feature>
<feature type="compositionally biased region" description="Polar residues" evidence="2">
    <location>
        <begin position="1985"/>
        <end position="1997"/>
    </location>
</feature>
<protein>
    <submittedName>
        <fullName evidence="3">SFRICE_007212</fullName>
    </submittedName>
</protein>
<evidence type="ECO:0000313" key="3">
    <source>
        <dbReference type="EMBL" id="SOQ34840.1"/>
    </source>
</evidence>
<proteinExistence type="predicted"/>
<name>A0A2H1V1X0_SPOFR</name>
<reference evidence="3" key="1">
    <citation type="submission" date="2016-07" db="EMBL/GenBank/DDBJ databases">
        <authorList>
            <person name="Bretaudeau A."/>
        </authorList>
    </citation>
    <scope>NUCLEOTIDE SEQUENCE</scope>
    <source>
        <strain evidence="3">Rice</strain>
        <tissue evidence="3">Whole body</tissue>
    </source>
</reference>
<feature type="compositionally biased region" description="Polar residues" evidence="2">
    <location>
        <begin position="2076"/>
        <end position="2089"/>
    </location>
</feature>
<evidence type="ECO:0000256" key="2">
    <source>
        <dbReference type="SAM" id="MobiDB-lite"/>
    </source>
</evidence>
<feature type="coiled-coil region" evidence="1">
    <location>
        <begin position="1721"/>
        <end position="1752"/>
    </location>
</feature>
<organism evidence="3">
    <name type="scientific">Spodoptera frugiperda</name>
    <name type="common">Fall armyworm</name>
    <dbReference type="NCBI Taxonomy" id="7108"/>
    <lineage>
        <taxon>Eukaryota</taxon>
        <taxon>Metazoa</taxon>
        <taxon>Ecdysozoa</taxon>
        <taxon>Arthropoda</taxon>
        <taxon>Hexapoda</taxon>
        <taxon>Insecta</taxon>
        <taxon>Pterygota</taxon>
        <taxon>Neoptera</taxon>
        <taxon>Endopterygota</taxon>
        <taxon>Lepidoptera</taxon>
        <taxon>Glossata</taxon>
        <taxon>Ditrysia</taxon>
        <taxon>Noctuoidea</taxon>
        <taxon>Noctuidae</taxon>
        <taxon>Amphipyrinae</taxon>
        <taxon>Spodoptera</taxon>
    </lineage>
</organism>
<evidence type="ECO:0000256" key="1">
    <source>
        <dbReference type="SAM" id="Coils"/>
    </source>
</evidence>
<keyword evidence="1" id="KW-0175">Coiled coil</keyword>
<dbReference type="EMBL" id="ODYU01000315">
    <property type="protein sequence ID" value="SOQ34840.1"/>
    <property type="molecule type" value="Genomic_DNA"/>
</dbReference>
<feature type="coiled-coil region" evidence="1">
    <location>
        <begin position="918"/>
        <end position="945"/>
    </location>
</feature>
<feature type="region of interest" description="Disordered" evidence="2">
    <location>
        <begin position="1974"/>
        <end position="2003"/>
    </location>
</feature>
<accession>A0A2H1V1X0</accession>